<evidence type="ECO:0000259" key="8">
    <source>
        <dbReference type="Pfam" id="PF20519"/>
    </source>
</evidence>
<keyword evidence="5 7" id="KW-0472">Membrane</keyword>
<name>A0ABN9QTM8_9DINO</name>
<proteinExistence type="inferred from homology"/>
<keyword evidence="10" id="KW-1185">Reference proteome</keyword>
<protein>
    <recommendedName>
        <fullName evidence="8">Polycystin domain-containing protein</fullName>
    </recommendedName>
</protein>
<feature type="region of interest" description="Disordered" evidence="6">
    <location>
        <begin position="41"/>
        <end position="86"/>
    </location>
</feature>
<evidence type="ECO:0000256" key="5">
    <source>
        <dbReference type="ARBA" id="ARBA00023136"/>
    </source>
</evidence>
<comment type="similarity">
    <text evidence="2">Belongs to the polycystin family.</text>
</comment>
<feature type="transmembrane region" description="Helical" evidence="7">
    <location>
        <begin position="750"/>
        <end position="771"/>
    </location>
</feature>
<gene>
    <name evidence="9" type="ORF">PCOR1329_LOCUS14121</name>
</gene>
<dbReference type="EMBL" id="CAUYUJ010004207">
    <property type="protein sequence ID" value="CAK0808565.1"/>
    <property type="molecule type" value="Genomic_DNA"/>
</dbReference>
<comment type="subcellular location">
    <subcellularLocation>
        <location evidence="1">Membrane</location>
        <topology evidence="1">Multi-pass membrane protein</topology>
    </subcellularLocation>
</comment>
<dbReference type="PANTHER" id="PTHR10877:SF183">
    <property type="entry name" value="AT14535P-RELATED"/>
    <property type="match status" value="1"/>
</dbReference>
<dbReference type="Proteomes" id="UP001189429">
    <property type="component" value="Unassembled WGS sequence"/>
</dbReference>
<dbReference type="Pfam" id="PF20519">
    <property type="entry name" value="Polycystin_dom"/>
    <property type="match status" value="1"/>
</dbReference>
<feature type="transmembrane region" description="Helical" evidence="7">
    <location>
        <begin position="814"/>
        <end position="839"/>
    </location>
</feature>
<reference evidence="9" key="1">
    <citation type="submission" date="2023-10" db="EMBL/GenBank/DDBJ databases">
        <authorList>
            <person name="Chen Y."/>
            <person name="Shah S."/>
            <person name="Dougan E. K."/>
            <person name="Thang M."/>
            <person name="Chan C."/>
        </authorList>
    </citation>
    <scope>NUCLEOTIDE SEQUENCE [LARGE SCALE GENOMIC DNA]</scope>
</reference>
<feature type="transmembrane region" description="Helical" evidence="7">
    <location>
        <begin position="711"/>
        <end position="729"/>
    </location>
</feature>
<feature type="compositionally biased region" description="Basic and acidic residues" evidence="6">
    <location>
        <begin position="59"/>
        <end position="86"/>
    </location>
</feature>
<accession>A0ABN9QTM8</accession>
<dbReference type="InterPro" id="IPR046791">
    <property type="entry name" value="Polycystin_dom"/>
</dbReference>
<dbReference type="PANTHER" id="PTHR10877">
    <property type="entry name" value="POLYCYSTIN FAMILY MEMBER"/>
    <property type="match status" value="1"/>
</dbReference>
<evidence type="ECO:0000256" key="1">
    <source>
        <dbReference type="ARBA" id="ARBA00004141"/>
    </source>
</evidence>
<sequence>MLARDGEDPGETKQIEGLQEEIKNLQATLGRSRDKLLKLRKKSQEQDARLQNCTEDIESLEKERERAGRTKESTTHKGEAQMDQEVSRTVKELLQKRVPALGADKTVGSADSDDEIGGDEQVDLATCGDSTKEHDTVVVTYRMQTGLHDEGDDRDAYKATFRIDSETTVLGLHKDVCKYWGCSHAEHALVKYQRDKDKGLEVKIIWASDLYKWNIWKHTENDIWSAPDSDKSDKPKCSITEDTKLVGFGSNSILPKGEKAQLSLIQRKAFDITKSMLSGQDLSDDDDLQDNTTLFTASKKHGVKSEQMEEPHVALLEPWPGLYHLLKERDESYEYRQPWRRSRLMDFVCYGLLLILSVSCLTFRNARDAWELRRGVSETLVYGIAGETSNATTGPFTSIGAHDEIWSWLSGTFHYQLFNENSTLRQHYVPVGYLRLRQHRVKPRDCGHDEVLMSLKPTTCYHVLVDSQSEETSDLVINSSWLSAPREPNPLKFGSAPVSAQPTYGRLQSAYYGSGYMIDYDLARVVSGALDTQVLLNTGEMFLNDLDHIRDEWISKATRALEVEATLANYDLGGYVGVHFVIEYSAGGAVTTTNWIKPFFLHTNWTDQTAHVLDWIRCIIGAAYISLVALYYHLHDKVKCDQAAIGASGYDKKRKPQSGFRYVLSFYGILDACIVGTVVATVYMRGKPAPDEPSELTTYYSYTFEADKQEHLAVAESAILALVTCRLVSFMQMDASIYRFYKVVRRCINLFPHFLGAFLPVYFATVFIGNAIWSSQIWGFSTWSGSFLMTFMTYQQAVDVFELNDASHNETIPFVLLCFMTMQVLLVSLFLAITVYAYFEVEILDGANPIVESWDREKWLAWPSEAHAVPWLDLDNYLGGQPTMGLGNEPM</sequence>
<keyword evidence="3 7" id="KW-0812">Transmembrane</keyword>
<evidence type="ECO:0000256" key="7">
    <source>
        <dbReference type="SAM" id="Phobius"/>
    </source>
</evidence>
<evidence type="ECO:0000256" key="4">
    <source>
        <dbReference type="ARBA" id="ARBA00022989"/>
    </source>
</evidence>
<keyword evidence="4 7" id="KW-1133">Transmembrane helix</keyword>
<evidence type="ECO:0000313" key="10">
    <source>
        <dbReference type="Proteomes" id="UP001189429"/>
    </source>
</evidence>
<evidence type="ECO:0000256" key="6">
    <source>
        <dbReference type="SAM" id="MobiDB-lite"/>
    </source>
</evidence>
<feature type="domain" description="Polycystin" evidence="8">
    <location>
        <begin position="396"/>
        <end position="601"/>
    </location>
</feature>
<feature type="transmembrane region" description="Helical" evidence="7">
    <location>
        <begin position="662"/>
        <end position="684"/>
    </location>
</feature>
<evidence type="ECO:0000313" key="9">
    <source>
        <dbReference type="EMBL" id="CAK0808565.1"/>
    </source>
</evidence>
<comment type="caution">
    <text evidence="9">The sequence shown here is derived from an EMBL/GenBank/DDBJ whole genome shotgun (WGS) entry which is preliminary data.</text>
</comment>
<evidence type="ECO:0000256" key="2">
    <source>
        <dbReference type="ARBA" id="ARBA00007200"/>
    </source>
</evidence>
<organism evidence="9 10">
    <name type="scientific">Prorocentrum cordatum</name>
    <dbReference type="NCBI Taxonomy" id="2364126"/>
    <lineage>
        <taxon>Eukaryota</taxon>
        <taxon>Sar</taxon>
        <taxon>Alveolata</taxon>
        <taxon>Dinophyceae</taxon>
        <taxon>Prorocentrales</taxon>
        <taxon>Prorocentraceae</taxon>
        <taxon>Prorocentrum</taxon>
    </lineage>
</organism>
<evidence type="ECO:0000256" key="3">
    <source>
        <dbReference type="ARBA" id="ARBA00022692"/>
    </source>
</evidence>
<dbReference type="InterPro" id="IPR051223">
    <property type="entry name" value="Polycystin"/>
</dbReference>